<dbReference type="InterPro" id="IPR007577">
    <property type="entry name" value="GlycoTrfase_DXD_sugar-bd_CS"/>
</dbReference>
<dbReference type="Proteomes" id="UP001082899">
    <property type="component" value="Unassembled WGS sequence"/>
</dbReference>
<organism evidence="2 3">
    <name type="scientific">Robbsia betulipollinis</name>
    <dbReference type="NCBI Taxonomy" id="2981849"/>
    <lineage>
        <taxon>Bacteria</taxon>
        <taxon>Pseudomonadati</taxon>
        <taxon>Pseudomonadota</taxon>
        <taxon>Betaproteobacteria</taxon>
        <taxon>Burkholderiales</taxon>
        <taxon>Burkholderiaceae</taxon>
        <taxon>Robbsia</taxon>
    </lineage>
</organism>
<comment type="caution">
    <text evidence="2">The sequence shown here is derived from an EMBL/GenBank/DDBJ whole genome shotgun (WGS) entry which is preliminary data.</text>
</comment>
<accession>A0ABT3ZKA2</accession>
<gene>
    <name evidence="2" type="ORF">OVY01_06900</name>
</gene>
<keyword evidence="1" id="KW-0808">Transferase</keyword>
<dbReference type="PANTHER" id="PTHR32385">
    <property type="entry name" value="MANNOSYL PHOSPHORYLINOSITOL CERAMIDE SYNTHASE"/>
    <property type="match status" value="1"/>
</dbReference>
<evidence type="ECO:0000313" key="2">
    <source>
        <dbReference type="EMBL" id="MCY0386964.1"/>
    </source>
</evidence>
<reference evidence="2" key="1">
    <citation type="submission" date="2022-11" db="EMBL/GenBank/DDBJ databases">
        <title>Robbsia betulipollinis sp. nov., isolated from pollen of birch (Betula pendula).</title>
        <authorList>
            <person name="Shi H."/>
            <person name="Ambika Manirajan B."/>
            <person name="Ratering S."/>
            <person name="Geissler-Plaum R."/>
            <person name="Schnell S."/>
        </authorList>
    </citation>
    <scope>NUCLEOTIDE SEQUENCE</scope>
    <source>
        <strain evidence="2">Bb-Pol-6</strain>
    </source>
</reference>
<dbReference type="Pfam" id="PF04488">
    <property type="entry name" value="Gly_transf_sug"/>
    <property type="match status" value="1"/>
</dbReference>
<name>A0ABT3ZKA2_9BURK</name>
<dbReference type="EMBL" id="JAPMXC010000001">
    <property type="protein sequence ID" value="MCY0386964.1"/>
    <property type="molecule type" value="Genomic_DNA"/>
</dbReference>
<proteinExistence type="predicted"/>
<dbReference type="InterPro" id="IPR051706">
    <property type="entry name" value="Glycosyltransferase_domain"/>
</dbReference>
<dbReference type="PANTHER" id="PTHR32385:SF15">
    <property type="entry name" value="INOSITOL PHOSPHOCERAMIDE MANNOSYLTRANSFERASE 1"/>
    <property type="match status" value="1"/>
</dbReference>
<keyword evidence="3" id="KW-1185">Reference proteome</keyword>
<evidence type="ECO:0000313" key="3">
    <source>
        <dbReference type="Proteomes" id="UP001082899"/>
    </source>
</evidence>
<protein>
    <submittedName>
        <fullName evidence="2">Glycosyltransferase</fullName>
    </submittedName>
</protein>
<dbReference type="Gene3D" id="3.90.550.20">
    <property type="match status" value="1"/>
</dbReference>
<sequence length="158" mass="17450">MIAASQSANIQPYHAIDTIHQIIIVDGMGMPHHLSSATQNATNALREKYASAAYTLWTGEMLREFIGRHYGNDVVTAFDSLKPHAYQCDLARYCLLHTLGGLYSDLGIEHYQKWNIPHNFDFAGCIAAVYPEPSAGIRCRECRFMVEAGGASALACNQ</sequence>
<dbReference type="RefSeq" id="WP_267846639.1">
    <property type="nucleotide sequence ID" value="NZ_JAPMXC010000001.1"/>
</dbReference>
<evidence type="ECO:0000256" key="1">
    <source>
        <dbReference type="ARBA" id="ARBA00022679"/>
    </source>
</evidence>